<organismHost>
    <name type="scientific">Acanthamoeba polyphaga</name>
    <name type="common">Amoeba</name>
    <dbReference type="NCBI Taxonomy" id="5757"/>
</organismHost>
<evidence type="ECO:0000313" key="4">
    <source>
        <dbReference type="Proteomes" id="UP000241474"/>
    </source>
</evidence>
<feature type="domain" description="BTB" evidence="2">
    <location>
        <begin position="16"/>
        <end position="80"/>
    </location>
</feature>
<proteinExistence type="inferred from homology"/>
<accession>A0A0G2Y058</accession>
<dbReference type="EMBL" id="KM982401">
    <property type="protein sequence ID" value="AKI78985.1"/>
    <property type="molecule type" value="Genomic_DNA"/>
</dbReference>
<reference evidence="3 4" key="1">
    <citation type="submission" date="2014-10" db="EMBL/GenBank/DDBJ databases">
        <title>Pan-genome analysis of Brazilian lineage A amoebal mimiviruses.</title>
        <authorList>
            <person name="Assis F.L."/>
            <person name="Abrahao J.S."/>
            <person name="Kroon E.G."/>
            <person name="Dornas F.P."/>
            <person name="Andrade K.R."/>
            <person name="Borato P.V.M."/>
            <person name="Pilotto M.R."/>
            <person name="Benamar S."/>
            <person name="LaScola B."/>
            <person name="Colson P."/>
        </authorList>
    </citation>
    <scope>NUCLEOTIDE SEQUENCE [LARGE SCALE GENOMIC DNA]</scope>
    <source>
        <strain evidence="3 4">Oyster</strain>
    </source>
</reference>
<protein>
    <submittedName>
        <fullName evidence="3">N-terminal divergent BTB domain-containing protein</fullName>
    </submittedName>
</protein>
<dbReference type="CDD" id="cd18186">
    <property type="entry name" value="BTB_POZ_ZBTB_KLHL-like"/>
    <property type="match status" value="1"/>
</dbReference>
<evidence type="ECO:0000256" key="1">
    <source>
        <dbReference type="ARBA" id="ARBA00006497"/>
    </source>
</evidence>
<dbReference type="InterPro" id="IPR011333">
    <property type="entry name" value="SKP1/BTB/POZ_sf"/>
</dbReference>
<dbReference type="SUPFAM" id="SSF54695">
    <property type="entry name" value="POZ domain"/>
    <property type="match status" value="1"/>
</dbReference>
<dbReference type="InterPro" id="IPR000210">
    <property type="entry name" value="BTB/POZ_dom"/>
</dbReference>
<evidence type="ECO:0000313" key="3">
    <source>
        <dbReference type="EMBL" id="AKI78985.1"/>
    </source>
</evidence>
<comment type="similarity">
    <text evidence="1">Belongs to the mimivirus BTB/WD family.</text>
</comment>
<name>A0A0G2Y058_MIMIV</name>
<evidence type="ECO:0000259" key="2">
    <source>
        <dbReference type="PROSITE" id="PS50097"/>
    </source>
</evidence>
<sequence>MNYDKLFQNVMNNKLTDLELVLTDPENNNLVLNLHKIILDINCPYFETLFSNNFIDSNMKKLNLFVEDSYITRDIIYNFYGQTNRSTDYPDWLYQLKKIKCQNFLCMKPDFDRLSDFVFDKDNFDELLNTIDSIGYDDKLVSLIFKNMPVDYDLAKFPIELLNRMLDVSGFYIMYYDNNRFSMYNQYCEFVVFDGISDFEYSPNSQIVYIPNSQEIVYVSEKIVVFDIKTQITRTSDNINPVFRIVCLTLCPDQEHIIYFNSMCNAICKFNVKTMKLIGIWCPSNGSEISVYEIYESTYYFDPERCKIVFSPSGDKFVLITDGINCYDAKTMKVCWHFNKIVPSSGVDLGSVPLCIRDVMYSLCGKYIFYLTKYGLFVINSSNGHLVSEMKVRGISICHITCDIVAILTYDNSGIIMYDHQNNMIISEINFSDNICFGGESKICMNYFDGKLFVIGSNNTIYFYYKNTAVVYYNYIINIDNFMYEKNFTEEFEYIDKSYCIHDNDIIKCNNCRNDCFNIVTDLKLILRNKIKNHIESID</sequence>
<dbReference type="PROSITE" id="PS50097">
    <property type="entry name" value="BTB"/>
    <property type="match status" value="1"/>
</dbReference>
<organism evidence="3 4">
    <name type="scientific">Acanthamoeba polyphaga mimivirus</name>
    <name type="common">APMV</name>
    <dbReference type="NCBI Taxonomy" id="212035"/>
    <lineage>
        <taxon>Viruses</taxon>
        <taxon>Varidnaviria</taxon>
        <taxon>Bamfordvirae</taxon>
        <taxon>Nucleocytoviricota</taxon>
        <taxon>Megaviricetes</taxon>
        <taxon>Imitervirales</taxon>
        <taxon>Mimiviridae</taxon>
        <taxon>Megamimivirinae</taxon>
        <taxon>Mimivirus</taxon>
        <taxon>Mimivirus bradfordmassiliense</taxon>
    </lineage>
</organism>
<dbReference type="SUPFAM" id="SSF69322">
    <property type="entry name" value="Tricorn protease domain 2"/>
    <property type="match status" value="1"/>
</dbReference>
<dbReference type="Pfam" id="PF00651">
    <property type="entry name" value="BTB"/>
    <property type="match status" value="1"/>
</dbReference>
<dbReference type="Gene3D" id="3.30.710.10">
    <property type="entry name" value="Potassium Channel Kv1.1, Chain A"/>
    <property type="match status" value="1"/>
</dbReference>
<dbReference type="Proteomes" id="UP000241474">
    <property type="component" value="Segment"/>
</dbReference>